<proteinExistence type="predicted"/>
<dbReference type="AlphaFoldDB" id="A0A0A9GPB9"/>
<reference evidence="1" key="2">
    <citation type="journal article" date="2015" name="Data Brief">
        <title>Shoot transcriptome of the giant reed, Arundo donax.</title>
        <authorList>
            <person name="Barrero R.A."/>
            <person name="Guerrero F.D."/>
            <person name="Moolhuijzen P."/>
            <person name="Goolsby J.A."/>
            <person name="Tidwell J."/>
            <person name="Bellgard S.E."/>
            <person name="Bellgard M.I."/>
        </authorList>
    </citation>
    <scope>NUCLEOTIDE SEQUENCE</scope>
    <source>
        <tissue evidence="1">Shoot tissue taken approximately 20 cm above the soil surface</tissue>
    </source>
</reference>
<protein>
    <submittedName>
        <fullName evidence="1">Uncharacterized protein</fullName>
    </submittedName>
</protein>
<dbReference type="EMBL" id="GBRH01173505">
    <property type="protein sequence ID" value="JAE24391.1"/>
    <property type="molecule type" value="Transcribed_RNA"/>
</dbReference>
<name>A0A0A9GPB9_ARUDO</name>
<evidence type="ECO:0000313" key="1">
    <source>
        <dbReference type="EMBL" id="JAE24391.1"/>
    </source>
</evidence>
<accession>A0A0A9GPB9</accession>
<organism evidence="1">
    <name type="scientific">Arundo donax</name>
    <name type="common">Giant reed</name>
    <name type="synonym">Donax arundinaceus</name>
    <dbReference type="NCBI Taxonomy" id="35708"/>
    <lineage>
        <taxon>Eukaryota</taxon>
        <taxon>Viridiplantae</taxon>
        <taxon>Streptophyta</taxon>
        <taxon>Embryophyta</taxon>
        <taxon>Tracheophyta</taxon>
        <taxon>Spermatophyta</taxon>
        <taxon>Magnoliopsida</taxon>
        <taxon>Liliopsida</taxon>
        <taxon>Poales</taxon>
        <taxon>Poaceae</taxon>
        <taxon>PACMAD clade</taxon>
        <taxon>Arundinoideae</taxon>
        <taxon>Arundineae</taxon>
        <taxon>Arundo</taxon>
    </lineage>
</organism>
<reference evidence="1" key="1">
    <citation type="submission" date="2014-09" db="EMBL/GenBank/DDBJ databases">
        <authorList>
            <person name="Magalhaes I.L.F."/>
            <person name="Oliveira U."/>
            <person name="Santos F.R."/>
            <person name="Vidigal T.H.D.A."/>
            <person name="Brescovit A.D."/>
            <person name="Santos A.J."/>
        </authorList>
    </citation>
    <scope>NUCLEOTIDE SEQUENCE</scope>
    <source>
        <tissue evidence="1">Shoot tissue taken approximately 20 cm above the soil surface</tissue>
    </source>
</reference>
<sequence>MLYSFISFSASITASYIVSPHSFSSFNVSSSSLRTSSRGPLSVILLYGCQSGS</sequence>